<keyword evidence="5" id="KW-1185">Reference proteome</keyword>
<proteinExistence type="predicted"/>
<reference evidence="4" key="1">
    <citation type="submission" date="2022-07" db="EMBL/GenBank/DDBJ databases">
        <title>Genome analysis of Parmales, a sister group of diatoms, reveals the evolutionary specialization of diatoms from phago-mixotrophs to photoautotrophs.</title>
        <authorList>
            <person name="Ban H."/>
            <person name="Sato S."/>
            <person name="Yoshikawa S."/>
            <person name="Kazumasa Y."/>
            <person name="Nakamura Y."/>
            <person name="Ichinomiya M."/>
            <person name="Saitoh K."/>
            <person name="Sato N."/>
            <person name="Blanc-Mathieu R."/>
            <person name="Endo H."/>
            <person name="Kuwata A."/>
            <person name="Ogata H."/>
        </authorList>
    </citation>
    <scope>NUCLEOTIDE SEQUENCE</scope>
</reference>
<dbReference type="SUPFAM" id="SSF47473">
    <property type="entry name" value="EF-hand"/>
    <property type="match status" value="1"/>
</dbReference>
<keyword evidence="1" id="KW-0106">Calcium</keyword>
<protein>
    <recommendedName>
        <fullName evidence="3">EF-hand domain-containing protein</fullName>
    </recommendedName>
</protein>
<name>A0A9W6ZFZ2_9STRA</name>
<dbReference type="InterPro" id="IPR018247">
    <property type="entry name" value="EF_Hand_1_Ca_BS"/>
</dbReference>
<dbReference type="InterPro" id="IPR002048">
    <property type="entry name" value="EF_hand_dom"/>
</dbReference>
<feature type="region of interest" description="Disordered" evidence="2">
    <location>
        <begin position="47"/>
        <end position="73"/>
    </location>
</feature>
<feature type="region of interest" description="Disordered" evidence="2">
    <location>
        <begin position="1"/>
        <end position="22"/>
    </location>
</feature>
<dbReference type="Pfam" id="PF13499">
    <property type="entry name" value="EF-hand_7"/>
    <property type="match status" value="1"/>
</dbReference>
<evidence type="ECO:0000259" key="3">
    <source>
        <dbReference type="PROSITE" id="PS50222"/>
    </source>
</evidence>
<feature type="compositionally biased region" description="Polar residues" evidence="2">
    <location>
        <begin position="8"/>
        <end position="18"/>
    </location>
</feature>
<feature type="domain" description="EF-hand" evidence="3">
    <location>
        <begin position="164"/>
        <end position="199"/>
    </location>
</feature>
<dbReference type="GO" id="GO:0005509">
    <property type="term" value="F:calcium ion binding"/>
    <property type="evidence" value="ECO:0007669"/>
    <property type="project" value="InterPro"/>
</dbReference>
<dbReference type="AlphaFoldDB" id="A0A9W6ZFZ2"/>
<dbReference type="SMART" id="SM00054">
    <property type="entry name" value="EFh"/>
    <property type="match status" value="2"/>
</dbReference>
<dbReference type="InterPro" id="IPR011992">
    <property type="entry name" value="EF-hand-dom_pair"/>
</dbReference>
<dbReference type="OrthoDB" id="428774at2759"/>
<evidence type="ECO:0000313" key="4">
    <source>
        <dbReference type="EMBL" id="GMH50378.1"/>
    </source>
</evidence>
<dbReference type="PROSITE" id="PS50222">
    <property type="entry name" value="EF_HAND_2"/>
    <property type="match status" value="1"/>
</dbReference>
<evidence type="ECO:0000313" key="5">
    <source>
        <dbReference type="Proteomes" id="UP001165082"/>
    </source>
</evidence>
<gene>
    <name evidence="4" type="ORF">TrRE_jg11480</name>
</gene>
<dbReference type="EMBL" id="BRXZ01003231">
    <property type="protein sequence ID" value="GMH50378.1"/>
    <property type="molecule type" value="Genomic_DNA"/>
</dbReference>
<accession>A0A9W6ZFZ2</accession>
<evidence type="ECO:0000256" key="2">
    <source>
        <dbReference type="SAM" id="MobiDB-lite"/>
    </source>
</evidence>
<dbReference type="Proteomes" id="UP001165082">
    <property type="component" value="Unassembled WGS sequence"/>
</dbReference>
<dbReference type="Gene3D" id="1.10.238.10">
    <property type="entry name" value="EF-hand"/>
    <property type="match status" value="1"/>
</dbReference>
<organism evidence="4 5">
    <name type="scientific">Triparma retinervis</name>
    <dbReference type="NCBI Taxonomy" id="2557542"/>
    <lineage>
        <taxon>Eukaryota</taxon>
        <taxon>Sar</taxon>
        <taxon>Stramenopiles</taxon>
        <taxon>Ochrophyta</taxon>
        <taxon>Bolidophyceae</taxon>
        <taxon>Parmales</taxon>
        <taxon>Triparmaceae</taxon>
        <taxon>Triparma</taxon>
    </lineage>
</organism>
<feature type="compositionally biased region" description="Basic and acidic residues" evidence="2">
    <location>
        <begin position="47"/>
        <end position="59"/>
    </location>
</feature>
<evidence type="ECO:0000256" key="1">
    <source>
        <dbReference type="ARBA" id="ARBA00022837"/>
    </source>
</evidence>
<sequence length="206" mass="22078">MPNEMPTAPTTSKISSARVNAGEEEIEVRNALAEVGRLLEIEVREGRIGGDNRDVKADEGGGVGDVDGDGEQDAAAGVGFKIEEEQEVEGDVGTNITAEPERGGTGPVADTDFALDPAVDVVEPKGTKEPSVANVLRDLWNKYDVDNSGNLVRCEAKEFIGDDFTDKRFEEVFARFDKDGNGTIEKVEMESFINSLWGLSEAGGII</sequence>
<comment type="caution">
    <text evidence="4">The sequence shown here is derived from an EMBL/GenBank/DDBJ whole genome shotgun (WGS) entry which is preliminary data.</text>
</comment>
<dbReference type="PROSITE" id="PS00018">
    <property type="entry name" value="EF_HAND_1"/>
    <property type="match status" value="1"/>
</dbReference>